<dbReference type="CDD" id="cd00060">
    <property type="entry name" value="FHA"/>
    <property type="match status" value="1"/>
</dbReference>
<dbReference type="Pfam" id="PF00498">
    <property type="entry name" value="FHA"/>
    <property type="match status" value="1"/>
</dbReference>
<reference evidence="3 4" key="1">
    <citation type="submission" date="2017-11" db="EMBL/GenBank/DDBJ databases">
        <title>Evolution of Phototrophy in the Chloroflexi Phylum Driven by Horizontal Gene Transfer.</title>
        <authorList>
            <person name="Ward L.M."/>
            <person name="Hemp J."/>
            <person name="Shih P.M."/>
            <person name="Mcglynn S.E."/>
            <person name="Fischer W."/>
        </authorList>
    </citation>
    <scope>NUCLEOTIDE SEQUENCE [LARGE SCALE GENOMIC DNA]</scope>
    <source>
        <strain evidence="3">JP3_13</strain>
    </source>
</reference>
<dbReference type="Gene3D" id="3.30.2320.60">
    <property type="entry name" value="FhaA, phosphopeptide-binding domain (DUF3662)"/>
    <property type="match status" value="1"/>
</dbReference>
<accession>A0A2M8PEK2</accession>
<organism evidence="3 4">
    <name type="scientific">Candidatus Thermofonsia Clade 1 bacterium</name>
    <dbReference type="NCBI Taxonomy" id="2364210"/>
    <lineage>
        <taxon>Bacteria</taxon>
        <taxon>Bacillati</taxon>
        <taxon>Chloroflexota</taxon>
        <taxon>Candidatus Thermofontia</taxon>
        <taxon>Candidatus Thermofonsia Clade 1</taxon>
    </lineage>
</organism>
<dbReference type="InterPro" id="IPR022128">
    <property type="entry name" value="FhaA_N"/>
</dbReference>
<protein>
    <recommendedName>
        <fullName evidence="2">FHA domain-containing protein</fullName>
    </recommendedName>
</protein>
<gene>
    <name evidence="3" type="ORF">CUN49_07700</name>
</gene>
<evidence type="ECO:0000259" key="2">
    <source>
        <dbReference type="PROSITE" id="PS50006"/>
    </source>
</evidence>
<dbReference type="AlphaFoldDB" id="A0A2M8PEK2"/>
<dbReference type="InterPro" id="IPR042287">
    <property type="entry name" value="FhaA_N_sf"/>
</dbReference>
<dbReference type="Gene3D" id="2.60.200.20">
    <property type="match status" value="1"/>
</dbReference>
<dbReference type="InterPro" id="IPR050923">
    <property type="entry name" value="Cell_Proc_Reg/RNA_Proc"/>
</dbReference>
<feature type="domain" description="FHA" evidence="2">
    <location>
        <begin position="178"/>
        <end position="227"/>
    </location>
</feature>
<dbReference type="SUPFAM" id="SSF49879">
    <property type="entry name" value="SMAD/FHA domain"/>
    <property type="match status" value="1"/>
</dbReference>
<dbReference type="PANTHER" id="PTHR23308">
    <property type="entry name" value="NUCLEAR INHIBITOR OF PROTEIN PHOSPHATASE-1"/>
    <property type="match status" value="1"/>
</dbReference>
<evidence type="ECO:0000313" key="4">
    <source>
        <dbReference type="Proteomes" id="UP000229681"/>
    </source>
</evidence>
<dbReference type="InterPro" id="IPR008984">
    <property type="entry name" value="SMAD_FHA_dom_sf"/>
</dbReference>
<feature type="region of interest" description="Disordered" evidence="1">
    <location>
        <begin position="256"/>
        <end position="276"/>
    </location>
</feature>
<sequence length="276" mass="30725">MPTKIGFKVSLRMRPSQRFERLEARLAQLIEGSFARLFASRLHPHEVASRLAHALEEHLYRQADGSLTAPDQFLVRLNAEDHAALLAEQPDLAQVLAASLVEMANRAELRLLHQPQVTLLPEAALPLRSVQVEAAHTEDESTSTNLLPCGDLTPPPIDTRNPQLVYNNQAFPLRRPVINIGRKHDNHIVIDSPYVSRHHAQLRLRFGRYVLYDLNSRGGTFVNGHRIAECILKAGDVIGLSQVLLVYVEDEPSAAQAAHDTQLRSPLAQDSPPDAE</sequence>
<name>A0A2M8PEK2_9CHLR</name>
<dbReference type="SMART" id="SM00240">
    <property type="entry name" value="FHA"/>
    <property type="match status" value="1"/>
</dbReference>
<evidence type="ECO:0000256" key="1">
    <source>
        <dbReference type="SAM" id="MobiDB-lite"/>
    </source>
</evidence>
<dbReference type="PROSITE" id="PS50006">
    <property type="entry name" value="FHA_DOMAIN"/>
    <property type="match status" value="1"/>
</dbReference>
<dbReference type="Proteomes" id="UP000229681">
    <property type="component" value="Unassembled WGS sequence"/>
</dbReference>
<dbReference type="EMBL" id="PGTM01000089">
    <property type="protein sequence ID" value="PJF35990.1"/>
    <property type="molecule type" value="Genomic_DNA"/>
</dbReference>
<evidence type="ECO:0000313" key="3">
    <source>
        <dbReference type="EMBL" id="PJF35990.1"/>
    </source>
</evidence>
<dbReference type="Pfam" id="PF12401">
    <property type="entry name" value="FhaA_N"/>
    <property type="match status" value="1"/>
</dbReference>
<comment type="caution">
    <text evidence="3">The sequence shown here is derived from an EMBL/GenBank/DDBJ whole genome shotgun (WGS) entry which is preliminary data.</text>
</comment>
<proteinExistence type="predicted"/>
<dbReference type="InterPro" id="IPR000253">
    <property type="entry name" value="FHA_dom"/>
</dbReference>